<proteinExistence type="predicted"/>
<organism evidence="1">
    <name type="scientific">Siphoviridae sp. ctMRT7</name>
    <dbReference type="NCBI Taxonomy" id="2827855"/>
    <lineage>
        <taxon>Viruses</taxon>
        <taxon>Duplodnaviria</taxon>
        <taxon>Heunggongvirae</taxon>
        <taxon>Uroviricota</taxon>
        <taxon>Caudoviricetes</taxon>
    </lineage>
</organism>
<name>A0A8S5SS63_9CAUD</name>
<reference evidence="1" key="1">
    <citation type="journal article" date="2021" name="Proc. Natl. Acad. Sci. U.S.A.">
        <title>A Catalog of Tens of Thousands of Viruses from Human Metagenomes Reveals Hidden Associations with Chronic Diseases.</title>
        <authorList>
            <person name="Tisza M.J."/>
            <person name="Buck C.B."/>
        </authorList>
    </citation>
    <scope>NUCLEOTIDE SEQUENCE</scope>
    <source>
        <strain evidence="1">CtMRT7</strain>
    </source>
</reference>
<sequence>MSYLRSFTGSKQDMARVLKIERMIRDLTNINAIREIEQFMGENRELIARNSEGANASNRDSKNREYYAVFREITGTEDTNVY</sequence>
<accession>A0A8S5SS63</accession>
<dbReference type="EMBL" id="BK032661">
    <property type="protein sequence ID" value="DAF53651.1"/>
    <property type="molecule type" value="Genomic_DNA"/>
</dbReference>
<evidence type="ECO:0000313" key="1">
    <source>
        <dbReference type="EMBL" id="DAF53651.1"/>
    </source>
</evidence>
<protein>
    <submittedName>
        <fullName evidence="1">Uncharacterized protein</fullName>
    </submittedName>
</protein>